<organism evidence="1 2">
    <name type="scientific">Thalassolituus maritimus</name>
    <dbReference type="NCBI Taxonomy" id="484498"/>
    <lineage>
        <taxon>Bacteria</taxon>
        <taxon>Pseudomonadati</taxon>
        <taxon>Pseudomonadota</taxon>
        <taxon>Gammaproteobacteria</taxon>
        <taxon>Oceanospirillales</taxon>
        <taxon>Oceanospirillaceae</taxon>
        <taxon>Thalassolituus</taxon>
    </lineage>
</organism>
<evidence type="ECO:0000313" key="1">
    <source>
        <dbReference type="EMBL" id="GAA6145837.1"/>
    </source>
</evidence>
<accession>A0ABQ0A0J0</accession>
<proteinExistence type="predicted"/>
<dbReference type="RefSeq" id="WP_353294940.1">
    <property type="nucleotide sequence ID" value="NZ_BAABWH010000005.1"/>
</dbReference>
<name>A0ABQ0A0J0_9GAMM</name>
<reference evidence="1 2" key="1">
    <citation type="submission" date="2024-04" db="EMBL/GenBank/DDBJ databases">
        <title>Draft genome sequence of Thalassolituus maritimus NBRC 116585.</title>
        <authorList>
            <person name="Miyakawa T."/>
            <person name="Kusuya Y."/>
            <person name="Miura T."/>
        </authorList>
    </citation>
    <scope>NUCLEOTIDE SEQUENCE [LARGE SCALE GENOMIC DNA]</scope>
    <source>
        <strain evidence="1 2">5NW40-0001</strain>
    </source>
</reference>
<evidence type="ECO:0000313" key="2">
    <source>
        <dbReference type="Proteomes" id="UP001481413"/>
    </source>
</evidence>
<gene>
    <name evidence="1" type="ORF">NBRC116585_19550</name>
</gene>
<protein>
    <submittedName>
        <fullName evidence="1">Uncharacterized protein</fullName>
    </submittedName>
</protein>
<dbReference type="EMBL" id="BAABWH010000005">
    <property type="protein sequence ID" value="GAA6145837.1"/>
    <property type="molecule type" value="Genomic_DNA"/>
</dbReference>
<keyword evidence="2" id="KW-1185">Reference proteome</keyword>
<sequence>MGIDESELAQIKEIAEAVTDMILAGPVLNPLPIPHEIVSSYNHMLQSVSHQLDTENLELTYRKLIDLDLSLRAGKRHLLRTGKTPETLYFYPPIQLLWLADSDTPDIEGLGSLNSNRYEVMALFLLTEFYSNVIRPISEGSDITATDLIVYQSKLTQAAECLVYSCRWLIETDEALLKRNEGKSRVELELEVAASEYGRKLGGHNSRRVSDSMVDLIARAAREILSLDEDNELRMKPFAQLVKQYVIDRCGIIGEEVTEDSRSKEWYEQILKKKFSLPKYLSQKGKPNKGILEKVTARIEYELNI</sequence>
<comment type="caution">
    <text evidence="1">The sequence shown here is derived from an EMBL/GenBank/DDBJ whole genome shotgun (WGS) entry which is preliminary data.</text>
</comment>
<dbReference type="Proteomes" id="UP001481413">
    <property type="component" value="Unassembled WGS sequence"/>
</dbReference>